<name>A0A930UX27_9PAST</name>
<feature type="region of interest" description="Disordered" evidence="1">
    <location>
        <begin position="1"/>
        <end position="52"/>
    </location>
</feature>
<dbReference type="InterPro" id="IPR013783">
    <property type="entry name" value="Ig-like_fold"/>
</dbReference>
<dbReference type="EMBL" id="JADION010000022">
    <property type="protein sequence ID" value="MBF4102704.1"/>
    <property type="molecule type" value="Genomic_DNA"/>
</dbReference>
<reference evidence="3" key="1">
    <citation type="submission" date="2020-11" db="EMBL/GenBank/DDBJ databases">
        <title>Gallibacterium anatis 1637, full genome, WGS.</title>
        <authorList>
            <person name="Laishevtcev A.I."/>
            <person name="Yakimova E.A."/>
            <person name="Petkovich D."/>
            <person name="Stepanova T.V."/>
            <person name="Kalendr R.S."/>
            <person name="Rubalsky E.O."/>
            <person name="Zulkarneev E.R."/>
            <person name="Aleshkin A.V."/>
        </authorList>
    </citation>
    <scope>NUCLEOTIDE SEQUENCE</scope>
    <source>
        <strain evidence="3">1637</strain>
    </source>
</reference>
<accession>A0A930UX27</accession>
<evidence type="ECO:0000259" key="2">
    <source>
        <dbReference type="Pfam" id="PF17936"/>
    </source>
</evidence>
<protein>
    <recommendedName>
        <fullName evidence="2">Bacterial Ig domain-containing protein</fullName>
    </recommendedName>
</protein>
<evidence type="ECO:0000313" key="3">
    <source>
        <dbReference type="EMBL" id="MBF4102704.1"/>
    </source>
</evidence>
<feature type="domain" description="Bacterial Ig" evidence="2">
    <location>
        <begin position="2"/>
        <end position="47"/>
    </location>
</feature>
<organism evidence="3">
    <name type="scientific">Gallibacterium anatis</name>
    <dbReference type="NCBI Taxonomy" id="750"/>
    <lineage>
        <taxon>Bacteria</taxon>
        <taxon>Pseudomonadati</taxon>
        <taxon>Pseudomonadota</taxon>
        <taxon>Gammaproteobacteria</taxon>
        <taxon>Pasteurellales</taxon>
        <taxon>Pasteurellaceae</taxon>
        <taxon>Gallibacterium</taxon>
    </lineage>
</organism>
<dbReference type="Pfam" id="PF17936">
    <property type="entry name" value="Big_6"/>
    <property type="match status" value="1"/>
</dbReference>
<gene>
    <name evidence="3" type="ORF">INT80_08505</name>
</gene>
<evidence type="ECO:0000256" key="1">
    <source>
        <dbReference type="SAM" id="MobiDB-lite"/>
    </source>
</evidence>
<proteinExistence type="predicted"/>
<dbReference type="AlphaFoldDB" id="A0A930UX27"/>
<dbReference type="InterPro" id="IPR041498">
    <property type="entry name" value="Big_6"/>
</dbReference>
<sequence length="52" mass="5359">MSDDGTHVTGTAEPGSTVTVKDENGKEIGTATAGDNGKFDVTINPPKPMVRN</sequence>
<comment type="caution">
    <text evidence="3">The sequence shown here is derived from an EMBL/GenBank/DDBJ whole genome shotgun (WGS) entry which is preliminary data.</text>
</comment>
<dbReference type="Gene3D" id="2.60.40.10">
    <property type="entry name" value="Immunoglobulins"/>
    <property type="match status" value="1"/>
</dbReference>